<accession>A0A8J2SZL9</accession>
<evidence type="ECO:0000256" key="2">
    <source>
        <dbReference type="ARBA" id="ARBA00022553"/>
    </source>
</evidence>
<sequence>MSLTLDDLAATSGTAAQDLALKSKELTQKQVVAVPVAHATERRAQRQLAYDETKKTADQWDDTIDAERKTSSLNFGKREAEQTSTSQLASSFFADTPLERRVEQILQQASAHTDQAVQAREDEALEERDDADERRKELAKTRSLLFFAERKAKYHAKVKSKAYARLRRKRLKKRDEAAREAAAEADPSLREARDDELATKRAQERMDLRHASTSAWARSTKMRGRGAVESRRREMRDNEALRRELAKKQEQSSSEDESDSDESREELIAKAKASLGECVDEEQPGGALLNMKFMVKAREAQRARAREDAERLLEELEAGNASSDDDDEDGAALRELAALSGDAPAEAEAPPTVALQGNSLKVRRKRGAAAAAAAPAAAPAAADGTGAATKKARAAAAEAPASGGEGAWLAAARKARARGRAVSQKHVEVEPPRLRTGSVTQAPEESAPPPPTENAPLTKLSQQDLLHMAFDDKDQEDFAAQRSEELAPERPPEQPDLLGWGSWAGEGAPAARPKKKRKEAPVTIVPPTRAAANPRVILNAKRHKKAGLLKVAQVPYPFTSRSEYERYMARPVGNDWNAAPAVKKLTRPAVSVRAGAAVEPIRKGGGKKKGLV</sequence>
<dbReference type="PANTHER" id="PTHR14150">
    <property type="entry name" value="U3 SMALL NUCLEOLAR RNA-ASSOCIATED PROTEIN 14"/>
    <property type="match status" value="1"/>
</dbReference>
<feature type="compositionally biased region" description="Basic and acidic residues" evidence="4">
    <location>
        <begin position="173"/>
        <end position="210"/>
    </location>
</feature>
<feature type="compositionally biased region" description="Low complexity" evidence="4">
    <location>
        <begin position="368"/>
        <end position="412"/>
    </location>
</feature>
<feature type="compositionally biased region" description="Basic and acidic residues" evidence="4">
    <location>
        <begin position="298"/>
        <end position="314"/>
    </location>
</feature>
<dbReference type="GO" id="GO:0032040">
    <property type="term" value="C:small-subunit processome"/>
    <property type="evidence" value="ECO:0007669"/>
    <property type="project" value="InterPro"/>
</dbReference>
<dbReference type="Pfam" id="PF04615">
    <property type="entry name" value="Utp14"/>
    <property type="match status" value="2"/>
</dbReference>
<dbReference type="Proteomes" id="UP000789595">
    <property type="component" value="Unassembled WGS sequence"/>
</dbReference>
<feature type="compositionally biased region" description="Basic and acidic residues" evidence="4">
    <location>
        <begin position="226"/>
        <end position="250"/>
    </location>
</feature>
<dbReference type="EMBL" id="CAKKNE010000006">
    <property type="protein sequence ID" value="CAH0378986.1"/>
    <property type="molecule type" value="Genomic_DNA"/>
</dbReference>
<comment type="caution">
    <text evidence="5">The sequence shown here is derived from an EMBL/GenBank/DDBJ whole genome shotgun (WGS) entry which is preliminary data.</text>
</comment>
<keyword evidence="6" id="KW-1185">Reference proteome</keyword>
<feature type="compositionally biased region" description="Low complexity" evidence="4">
    <location>
        <begin position="333"/>
        <end position="351"/>
    </location>
</feature>
<dbReference type="PANTHER" id="PTHR14150:SF12">
    <property type="entry name" value="U3 SMALL NUCLEOLAR RNA-ASSOCIATED PROTEIN 14 HOMOLOG A"/>
    <property type="match status" value="1"/>
</dbReference>
<keyword evidence="2" id="KW-0597">Phosphoprotein</keyword>
<evidence type="ECO:0000313" key="6">
    <source>
        <dbReference type="Proteomes" id="UP000789595"/>
    </source>
</evidence>
<dbReference type="OrthoDB" id="277439at2759"/>
<dbReference type="AlphaFoldDB" id="A0A8J2SZL9"/>
<feature type="region of interest" description="Disordered" evidence="4">
    <location>
        <begin position="298"/>
        <end position="527"/>
    </location>
</feature>
<organism evidence="5 6">
    <name type="scientific">Pelagomonas calceolata</name>
    <dbReference type="NCBI Taxonomy" id="35677"/>
    <lineage>
        <taxon>Eukaryota</taxon>
        <taxon>Sar</taxon>
        <taxon>Stramenopiles</taxon>
        <taxon>Ochrophyta</taxon>
        <taxon>Pelagophyceae</taxon>
        <taxon>Pelagomonadales</taxon>
        <taxon>Pelagomonadaceae</taxon>
        <taxon>Pelagomonas</taxon>
    </lineage>
</organism>
<comment type="subcellular location">
    <subcellularLocation>
        <location evidence="1">Nucleus</location>
        <location evidence="1">Nucleolus</location>
    </subcellularLocation>
</comment>
<keyword evidence="3" id="KW-0539">Nucleus</keyword>
<evidence type="ECO:0000256" key="1">
    <source>
        <dbReference type="ARBA" id="ARBA00004604"/>
    </source>
</evidence>
<name>A0A8J2SZL9_9STRA</name>
<reference evidence="5" key="1">
    <citation type="submission" date="2021-11" db="EMBL/GenBank/DDBJ databases">
        <authorList>
            <consortium name="Genoscope - CEA"/>
            <person name="William W."/>
        </authorList>
    </citation>
    <scope>NUCLEOTIDE SEQUENCE</scope>
</reference>
<evidence type="ECO:0000313" key="5">
    <source>
        <dbReference type="EMBL" id="CAH0378986.1"/>
    </source>
</evidence>
<protein>
    <recommendedName>
        <fullName evidence="7">U3 small nucleolar RNA-associated protein 14</fullName>
    </recommendedName>
</protein>
<feature type="region of interest" description="Disordered" evidence="4">
    <location>
        <begin position="109"/>
        <end position="134"/>
    </location>
</feature>
<feature type="compositionally biased region" description="Acidic residues" evidence="4">
    <location>
        <begin position="253"/>
        <end position="264"/>
    </location>
</feature>
<proteinExistence type="predicted"/>
<evidence type="ECO:0000256" key="3">
    <source>
        <dbReference type="ARBA" id="ARBA00023242"/>
    </source>
</evidence>
<gene>
    <name evidence="5" type="ORF">PECAL_6P05890</name>
</gene>
<feature type="region of interest" description="Disordered" evidence="4">
    <location>
        <begin position="169"/>
        <end position="279"/>
    </location>
</feature>
<evidence type="ECO:0008006" key="7">
    <source>
        <dbReference type="Google" id="ProtNLM"/>
    </source>
</evidence>
<dbReference type="GO" id="GO:0006364">
    <property type="term" value="P:rRNA processing"/>
    <property type="evidence" value="ECO:0007669"/>
    <property type="project" value="InterPro"/>
</dbReference>
<evidence type="ECO:0000256" key="4">
    <source>
        <dbReference type="SAM" id="MobiDB-lite"/>
    </source>
</evidence>
<feature type="compositionally biased region" description="Basic and acidic residues" evidence="4">
    <location>
        <begin position="482"/>
        <end position="493"/>
    </location>
</feature>
<dbReference type="InterPro" id="IPR006709">
    <property type="entry name" value="SSU_processome_Utp14"/>
</dbReference>